<name>A0AA88YNP3_PINIB</name>
<dbReference type="AlphaFoldDB" id="A0AA88YNP3"/>
<dbReference type="Proteomes" id="UP001186944">
    <property type="component" value="Unassembled WGS sequence"/>
</dbReference>
<dbReference type="PANTHER" id="PTHR34305">
    <property type="entry name" value="EXPRESSED PROTEIN"/>
    <property type="match status" value="1"/>
</dbReference>
<sequence length="422" mass="48758">MRMLDVDLASGFHCSQCEGDDGLSPEIIICDGTSVSFQRRMWSWDSEEDDQEYMDLTPSRFADRVFVEDPHVRKLLLRYASDDRSKRRTGYLRDLSNSEKANMFDYFKEVLPPFYQLLIEIEDNPTIMRPVFQRLLLCLASPSPVCSLIPPTEDIGTLFANIYKEIDIQQDPTLWNTLHNKLPVFFEIIQALPSGCQLLRPLLKELWSIAADPFCDALAQNKQLPPLKNTEMSFFPHLPALQSRGKYIADKSSEKRTKAYSQRCRKKNPGHPTLLPGVFTIFCPHGVCYGFQVMPNNESPNVPFTILRTRFKKAPKCVIYDNACKLHAYCISRDPLFFKDTVFYVDRLHWDNHKGCSLAYDLSLYPMYTHINSQCNEQANAGLQRIKDQLSYMTADNFMFHCSLYLWNKNIIKLQGLAKVIQ</sequence>
<dbReference type="Pfam" id="PF18758">
    <property type="entry name" value="KDZ"/>
    <property type="match status" value="1"/>
</dbReference>
<evidence type="ECO:0000313" key="2">
    <source>
        <dbReference type="Proteomes" id="UP001186944"/>
    </source>
</evidence>
<gene>
    <name evidence="1" type="ORF">FSP39_021641</name>
</gene>
<keyword evidence="2" id="KW-1185">Reference proteome</keyword>
<accession>A0AA88YNP3</accession>
<organism evidence="1 2">
    <name type="scientific">Pinctada imbricata</name>
    <name type="common">Atlantic pearl-oyster</name>
    <name type="synonym">Pinctada martensii</name>
    <dbReference type="NCBI Taxonomy" id="66713"/>
    <lineage>
        <taxon>Eukaryota</taxon>
        <taxon>Metazoa</taxon>
        <taxon>Spiralia</taxon>
        <taxon>Lophotrochozoa</taxon>
        <taxon>Mollusca</taxon>
        <taxon>Bivalvia</taxon>
        <taxon>Autobranchia</taxon>
        <taxon>Pteriomorphia</taxon>
        <taxon>Pterioida</taxon>
        <taxon>Pterioidea</taxon>
        <taxon>Pteriidae</taxon>
        <taxon>Pinctada</taxon>
    </lineage>
</organism>
<reference evidence="1" key="1">
    <citation type="submission" date="2019-08" db="EMBL/GenBank/DDBJ databases">
        <title>The improved chromosome-level genome for the pearl oyster Pinctada fucata martensii using PacBio sequencing and Hi-C.</title>
        <authorList>
            <person name="Zheng Z."/>
        </authorList>
    </citation>
    <scope>NUCLEOTIDE SEQUENCE</scope>
    <source>
        <strain evidence="1">ZZ-2019</strain>
        <tissue evidence="1">Adductor muscle</tissue>
    </source>
</reference>
<protein>
    <submittedName>
        <fullName evidence="1">Uncharacterized protein</fullName>
    </submittedName>
</protein>
<comment type="caution">
    <text evidence="1">The sequence shown here is derived from an EMBL/GenBank/DDBJ whole genome shotgun (WGS) entry which is preliminary data.</text>
</comment>
<proteinExistence type="predicted"/>
<dbReference type="EMBL" id="VSWD01000001">
    <property type="protein sequence ID" value="KAK3109037.1"/>
    <property type="molecule type" value="Genomic_DNA"/>
</dbReference>
<dbReference type="PANTHER" id="PTHR34305:SF1">
    <property type="entry name" value="SWIM-TYPE DOMAIN-CONTAINING PROTEIN"/>
    <property type="match status" value="1"/>
</dbReference>
<evidence type="ECO:0000313" key="1">
    <source>
        <dbReference type="EMBL" id="KAK3109037.1"/>
    </source>
</evidence>
<dbReference type="InterPro" id="IPR040521">
    <property type="entry name" value="KDZ"/>
</dbReference>